<dbReference type="AlphaFoldDB" id="A0A7W8ZQS9"/>
<dbReference type="Proteomes" id="UP000537204">
    <property type="component" value="Unassembled WGS sequence"/>
</dbReference>
<gene>
    <name evidence="1" type="ORF">HDE68_004423</name>
</gene>
<name>A0A7W8ZQS9_9SPHI</name>
<protein>
    <submittedName>
        <fullName evidence="1">Uncharacterized protein</fullName>
    </submittedName>
</protein>
<evidence type="ECO:0000313" key="1">
    <source>
        <dbReference type="EMBL" id="MBB5638494.1"/>
    </source>
</evidence>
<dbReference type="EMBL" id="JACHCE010000008">
    <property type="protein sequence ID" value="MBB5638494.1"/>
    <property type="molecule type" value="Genomic_DNA"/>
</dbReference>
<proteinExistence type="predicted"/>
<comment type="caution">
    <text evidence="1">The sequence shown here is derived from an EMBL/GenBank/DDBJ whole genome shotgun (WGS) entry which is preliminary data.</text>
</comment>
<reference evidence="1 2" key="1">
    <citation type="submission" date="2020-08" db="EMBL/GenBank/DDBJ databases">
        <title>Genomic Encyclopedia of Type Strains, Phase IV (KMG-V): Genome sequencing to study the core and pangenomes of soil and plant-associated prokaryotes.</title>
        <authorList>
            <person name="Whitman W."/>
        </authorList>
    </citation>
    <scope>NUCLEOTIDE SEQUENCE [LARGE SCALE GENOMIC DNA]</scope>
    <source>
        <strain evidence="1 2">S3M1</strain>
    </source>
</reference>
<organism evidence="1 2">
    <name type="scientific">Pedobacter cryoconitis</name>
    <dbReference type="NCBI Taxonomy" id="188932"/>
    <lineage>
        <taxon>Bacteria</taxon>
        <taxon>Pseudomonadati</taxon>
        <taxon>Bacteroidota</taxon>
        <taxon>Sphingobacteriia</taxon>
        <taxon>Sphingobacteriales</taxon>
        <taxon>Sphingobacteriaceae</taxon>
        <taxon>Pedobacter</taxon>
    </lineage>
</organism>
<sequence>MERNPYFEKKYDFPGKENRQFRHPENKDEMPNLIIIVETDGLYICHFSTFYLWTWLEVLKNYLDSLGIGYTLIDYQE</sequence>
<evidence type="ECO:0000313" key="2">
    <source>
        <dbReference type="Proteomes" id="UP000537204"/>
    </source>
</evidence>
<accession>A0A7W8ZQS9</accession>
<dbReference type="RefSeq" id="WP_183884305.1">
    <property type="nucleotide sequence ID" value="NZ_JACHCE010000008.1"/>
</dbReference>